<keyword evidence="3" id="KW-0813">Transport</keyword>
<name>A0A1R1XL63_9FUNG</name>
<dbReference type="GO" id="GO:0000813">
    <property type="term" value="C:ESCRT I complex"/>
    <property type="evidence" value="ECO:0007669"/>
    <property type="project" value="TreeGrafter"/>
</dbReference>
<organism evidence="8 9">
    <name type="scientific">Smittium culicis</name>
    <dbReference type="NCBI Taxonomy" id="133412"/>
    <lineage>
        <taxon>Eukaryota</taxon>
        <taxon>Fungi</taxon>
        <taxon>Fungi incertae sedis</taxon>
        <taxon>Zoopagomycota</taxon>
        <taxon>Kickxellomycotina</taxon>
        <taxon>Harpellomycetes</taxon>
        <taxon>Harpellales</taxon>
        <taxon>Legeriomycetaceae</taxon>
        <taxon>Smittium</taxon>
    </lineage>
</organism>
<protein>
    <recommendedName>
        <fullName evidence="7">VPS37 C-terminal domain-containing protein</fullName>
    </recommendedName>
</protein>
<dbReference type="Pfam" id="PF07200">
    <property type="entry name" value="Mod_r"/>
    <property type="match status" value="1"/>
</dbReference>
<dbReference type="STRING" id="133412.A0A1R1XL63"/>
<dbReference type="AlphaFoldDB" id="A0A1R1XL63"/>
<keyword evidence="9" id="KW-1185">Reference proteome</keyword>
<reference evidence="8 9" key="1">
    <citation type="submission" date="2017-01" db="EMBL/GenBank/DDBJ databases">
        <authorList>
            <person name="Mah S.A."/>
            <person name="Swanson W.J."/>
            <person name="Moy G.W."/>
            <person name="Vacquier V.D."/>
        </authorList>
    </citation>
    <scope>NUCLEOTIDE SEQUENCE [LARGE SCALE GENOMIC DNA]</scope>
    <source>
        <strain evidence="8 9">GSMNP</strain>
    </source>
</reference>
<keyword evidence="4" id="KW-0967">Endosome</keyword>
<evidence type="ECO:0000313" key="8">
    <source>
        <dbReference type="EMBL" id="OMJ15377.1"/>
    </source>
</evidence>
<dbReference type="Proteomes" id="UP000187283">
    <property type="component" value="Unassembled WGS sequence"/>
</dbReference>
<evidence type="ECO:0000313" key="9">
    <source>
        <dbReference type="Proteomes" id="UP000187283"/>
    </source>
</evidence>
<keyword evidence="5" id="KW-0653">Protein transport</keyword>
<comment type="similarity">
    <text evidence="2">Belongs to the VPS37 family.</text>
</comment>
<dbReference type="InterPro" id="IPR009851">
    <property type="entry name" value="Mod_r"/>
</dbReference>
<comment type="subcellular location">
    <subcellularLocation>
        <location evidence="1">Endosome</location>
    </subcellularLocation>
</comment>
<keyword evidence="6" id="KW-0175">Coiled coil</keyword>
<evidence type="ECO:0000256" key="2">
    <source>
        <dbReference type="ARBA" id="ARBA00007617"/>
    </source>
</evidence>
<dbReference type="GO" id="GO:0006612">
    <property type="term" value="P:protein targeting to membrane"/>
    <property type="evidence" value="ECO:0007669"/>
    <property type="project" value="TreeGrafter"/>
</dbReference>
<proteinExistence type="inferred from homology"/>
<evidence type="ECO:0000256" key="4">
    <source>
        <dbReference type="ARBA" id="ARBA00022753"/>
    </source>
</evidence>
<dbReference type="PANTHER" id="PTHR13678">
    <property type="entry name" value="VACUOLAR PROTEIN SORTING-ASSOCIATED PROTEIN 37"/>
    <property type="match status" value="1"/>
</dbReference>
<gene>
    <name evidence="8" type="ORF">AYI70_g7320</name>
</gene>
<evidence type="ECO:0000259" key="7">
    <source>
        <dbReference type="Pfam" id="PF07200"/>
    </source>
</evidence>
<accession>A0A1R1XL63</accession>
<dbReference type="GO" id="GO:0043162">
    <property type="term" value="P:ubiquitin-dependent protein catabolic process via the multivesicular body sorting pathway"/>
    <property type="evidence" value="ECO:0007669"/>
    <property type="project" value="TreeGrafter"/>
</dbReference>
<evidence type="ECO:0000256" key="1">
    <source>
        <dbReference type="ARBA" id="ARBA00004177"/>
    </source>
</evidence>
<comment type="caution">
    <text evidence="8">The sequence shown here is derived from an EMBL/GenBank/DDBJ whole genome shotgun (WGS) entry which is preliminary data.</text>
</comment>
<dbReference type="OrthoDB" id="10260857at2759"/>
<dbReference type="GO" id="GO:0006623">
    <property type="term" value="P:protein targeting to vacuole"/>
    <property type="evidence" value="ECO:0007669"/>
    <property type="project" value="TreeGrafter"/>
</dbReference>
<evidence type="ECO:0000256" key="3">
    <source>
        <dbReference type="ARBA" id="ARBA00022448"/>
    </source>
</evidence>
<evidence type="ECO:0000256" key="5">
    <source>
        <dbReference type="ARBA" id="ARBA00022927"/>
    </source>
</evidence>
<sequence>MEDLQDLLKFNDLFQAHFDGLDQVQMTRTLQYELRQQSLQLAEANLHVSERIASLRASLADNEAEAKLLQQEYFESSNKVLEVQRMFFKRSMIEKLAQKRDTVEAATEKLVDEFLTTGGGSGSDGSSADVGNKFKSEDNIESFLNDFIKKRSLYHQLSAKHELIMNNRLV</sequence>
<feature type="domain" description="VPS37 C-terminal" evidence="7">
    <location>
        <begin position="2"/>
        <end position="160"/>
    </location>
</feature>
<dbReference type="EMBL" id="LSSN01002699">
    <property type="protein sequence ID" value="OMJ15377.1"/>
    <property type="molecule type" value="Genomic_DNA"/>
</dbReference>
<dbReference type="PANTHER" id="PTHR13678:SF2">
    <property type="entry name" value="VACUOLAR PROTEIN SORTING-ASSOCIATED PROTEIN 37A"/>
    <property type="match status" value="1"/>
</dbReference>
<feature type="coiled-coil region" evidence="6">
    <location>
        <begin position="52"/>
        <end position="113"/>
    </location>
</feature>
<evidence type="ECO:0000256" key="6">
    <source>
        <dbReference type="SAM" id="Coils"/>
    </source>
</evidence>